<feature type="compositionally biased region" description="Polar residues" evidence="1">
    <location>
        <begin position="217"/>
        <end position="226"/>
    </location>
</feature>
<reference evidence="2" key="3">
    <citation type="submission" date="2025-09" db="UniProtKB">
        <authorList>
            <consortium name="Ensembl"/>
        </authorList>
    </citation>
    <scope>IDENTIFICATION</scope>
</reference>
<evidence type="ECO:0000313" key="3">
    <source>
        <dbReference type="Proteomes" id="UP000472271"/>
    </source>
</evidence>
<dbReference type="Pfam" id="PF15350">
    <property type="entry name" value="ETAA1"/>
    <property type="match status" value="1"/>
</dbReference>
<dbReference type="Proteomes" id="UP000472271">
    <property type="component" value="Chromosome 15"/>
</dbReference>
<evidence type="ECO:0000256" key="1">
    <source>
        <dbReference type="SAM" id="MobiDB-lite"/>
    </source>
</evidence>
<gene>
    <name evidence="2" type="primary">LOC115434710</name>
</gene>
<feature type="compositionally biased region" description="Low complexity" evidence="1">
    <location>
        <begin position="431"/>
        <end position="444"/>
    </location>
</feature>
<dbReference type="AlphaFoldDB" id="A0A673C6Z5"/>
<dbReference type="PANTHER" id="PTHR16434:SF2">
    <property type="entry name" value="EWING'S TUMOR-ASSOCIATED ANTIGEN 1"/>
    <property type="match status" value="1"/>
</dbReference>
<dbReference type="GO" id="GO:0043596">
    <property type="term" value="C:nuclear replication fork"/>
    <property type="evidence" value="ECO:0007669"/>
    <property type="project" value="TreeGrafter"/>
</dbReference>
<feature type="compositionally biased region" description="Polar residues" evidence="1">
    <location>
        <begin position="467"/>
        <end position="479"/>
    </location>
</feature>
<feature type="region of interest" description="Disordered" evidence="1">
    <location>
        <begin position="331"/>
        <end position="355"/>
    </location>
</feature>
<reference evidence="2" key="2">
    <citation type="submission" date="2025-08" db="UniProtKB">
        <authorList>
            <consortium name="Ensembl"/>
        </authorList>
    </citation>
    <scope>IDENTIFICATION</scope>
</reference>
<organism evidence="2 3">
    <name type="scientific">Sphaeramia orbicularis</name>
    <name type="common">orbiculate cardinalfish</name>
    <dbReference type="NCBI Taxonomy" id="375764"/>
    <lineage>
        <taxon>Eukaryota</taxon>
        <taxon>Metazoa</taxon>
        <taxon>Chordata</taxon>
        <taxon>Craniata</taxon>
        <taxon>Vertebrata</taxon>
        <taxon>Euteleostomi</taxon>
        <taxon>Actinopterygii</taxon>
        <taxon>Neopterygii</taxon>
        <taxon>Teleostei</taxon>
        <taxon>Neoteleostei</taxon>
        <taxon>Acanthomorphata</taxon>
        <taxon>Gobiaria</taxon>
        <taxon>Kurtiformes</taxon>
        <taxon>Apogonoidei</taxon>
        <taxon>Apogonidae</taxon>
        <taxon>Apogoninae</taxon>
        <taxon>Sphaeramia</taxon>
    </lineage>
</organism>
<dbReference type="InterPro" id="IPR029406">
    <property type="entry name" value="ETAA1"/>
</dbReference>
<keyword evidence="3" id="KW-1185">Reference proteome</keyword>
<feature type="region of interest" description="Disordered" evidence="1">
    <location>
        <begin position="276"/>
        <end position="308"/>
    </location>
</feature>
<feature type="compositionally biased region" description="Basic and acidic residues" evidence="1">
    <location>
        <begin position="445"/>
        <end position="455"/>
    </location>
</feature>
<dbReference type="PANTHER" id="PTHR16434">
    <property type="entry name" value="EWING'S TUMOR-ASSOCIATED ANTIGEN 1 ETAA1"/>
    <property type="match status" value="1"/>
</dbReference>
<dbReference type="GO" id="GO:0006974">
    <property type="term" value="P:DNA damage response"/>
    <property type="evidence" value="ECO:0007669"/>
    <property type="project" value="TreeGrafter"/>
</dbReference>
<feature type="region of interest" description="Disordered" evidence="1">
    <location>
        <begin position="217"/>
        <end position="251"/>
    </location>
</feature>
<dbReference type="InParanoid" id="A0A673C6Z5"/>
<feature type="region of interest" description="Disordered" evidence="1">
    <location>
        <begin position="431"/>
        <end position="479"/>
    </location>
</feature>
<feature type="region of interest" description="Disordered" evidence="1">
    <location>
        <begin position="370"/>
        <end position="394"/>
    </location>
</feature>
<reference evidence="2" key="1">
    <citation type="submission" date="2019-06" db="EMBL/GenBank/DDBJ databases">
        <authorList>
            <consortium name="Wellcome Sanger Institute Data Sharing"/>
        </authorList>
    </citation>
    <scope>NUCLEOTIDE SEQUENCE [LARGE SCALE GENOMIC DNA]</scope>
</reference>
<proteinExistence type="predicted"/>
<dbReference type="GO" id="GO:0043539">
    <property type="term" value="F:protein serine/threonine kinase activator activity"/>
    <property type="evidence" value="ECO:0007669"/>
    <property type="project" value="TreeGrafter"/>
</dbReference>
<name>A0A673C6Z5_9TELE</name>
<feature type="compositionally biased region" description="Low complexity" evidence="1">
    <location>
        <begin position="278"/>
        <end position="292"/>
    </location>
</feature>
<dbReference type="GO" id="GO:2000001">
    <property type="term" value="P:regulation of DNA damage checkpoint"/>
    <property type="evidence" value="ECO:0007669"/>
    <property type="project" value="TreeGrafter"/>
</dbReference>
<evidence type="ECO:0000313" key="2">
    <source>
        <dbReference type="Ensembl" id="ENSSORP00005049014.1"/>
    </source>
</evidence>
<dbReference type="GO" id="GO:0031297">
    <property type="term" value="P:replication fork processing"/>
    <property type="evidence" value="ECO:0007669"/>
    <property type="project" value="TreeGrafter"/>
</dbReference>
<accession>A0A673C6Z5</accession>
<feature type="compositionally biased region" description="Polar residues" evidence="1">
    <location>
        <begin position="66"/>
        <end position="79"/>
    </location>
</feature>
<protein>
    <submittedName>
        <fullName evidence="2">Si:dkey-78p8.1</fullName>
    </submittedName>
</protein>
<sequence>MSERRTQSVAAPEFTEYWRNASRLSNSKTKEKKKTKHIGTTSPRFLRLNNADSPGDVEPSQDIIWDSTSPTPATTGNQRNRCTRVVEISEIVNRLAPKDERPMRTESPLLQWIGDSAIPCTPEFPKLRVRKRSTRQNSVEDLMKLARQFDENMQQDKEASEQLNTAGSNPNDCVNSFETVLTDKSLLKNVKEPCSIESEEAELRALFDCSTQRVSGRLSQGSSVSTRSEDIKEQSVRSTTVEPRNKCDDLDNDWGNDDLLNDSLLIAISQNLEEQHNTETTLQSNTTSNTTQCASARKPSGNANPAPKVSNVHLNPSCSAFKELCPKPKTTNRSTFKLGPNPHLQPPSGAAKEVSKSNFTVIQSSNLTNSDQKSAAVKTPLYKDSAPQPDKISNDRACGAAEFVKDISDSLWDDGDDALLYQVCDSVERISNSQPQQTSPNSCQEKQDITVDRQRKTTAPLPIKPAWSTNASTSANRQSPRAFVRCNSLPGTSCESVNYQGWNIPMKGSSNKSGTSQSLPGSHVALGSFSQFGDSSGTFQPPNANLVMQPHIVTVRPPQISKSHSTAFKRTVSDAAVIRNKGKPLFIMMIP</sequence>
<feature type="region of interest" description="Disordered" evidence="1">
    <location>
        <begin position="22"/>
        <end position="79"/>
    </location>
</feature>
<dbReference type="Ensembl" id="ENSSORT00005050210.1">
    <property type="protein sequence ID" value="ENSSORP00005049014.1"/>
    <property type="gene ID" value="ENSSORG00005022287.1"/>
</dbReference>